<evidence type="ECO:0000256" key="1">
    <source>
        <dbReference type="PIRSR" id="PIRSR000846-1"/>
    </source>
</evidence>
<name>Q7U6V3_PARMW</name>
<sequence>MVAEGLHKLALQHSQEALENGALRPLSTDIETWAGSGDGGFEIRHLVGAPPRHLREAGPKPNPFRPWDQRLELTRVGNEHVLILNKYPVQLGHMLLISQSWQPQVGWLSLLDWTAVCQVNRDTGGLWFFNSGPQAGASQPHRHLQLLPRTKGVRLCPREEWFQQHLLNATCSRPMDSLERSIKIKPLPVTWSGSALLEIYLDLCQQSGLGSPQRDEKPLHPYNLLISTRWMTLVKRSCDEVHGYSVNALGFAGYLLSTERSNRTWLAAHSPEALLMKVVATDP</sequence>
<dbReference type="PANTHER" id="PTHR38420">
    <property type="entry name" value="AP-4-A PHOSPHORYLASE II"/>
    <property type="match status" value="1"/>
</dbReference>
<dbReference type="EC" id="2.7.7.53" evidence="4"/>
<keyword evidence="5" id="KW-1185">Reference proteome</keyword>
<evidence type="ECO:0000259" key="2">
    <source>
        <dbReference type="Pfam" id="PF09830"/>
    </source>
</evidence>
<dbReference type="InterPro" id="IPR045759">
    <property type="entry name" value="Ap4A_phos1/2_N"/>
</dbReference>
<dbReference type="InterPro" id="IPR009163">
    <property type="entry name" value="Ap4A_phos1/2"/>
</dbReference>
<accession>Q7U6V3</accession>
<keyword evidence="4" id="KW-0808">Transferase</keyword>
<protein>
    <submittedName>
        <fullName evidence="4">Possible ATP adenylyltransferase</fullName>
        <ecNumber evidence="4">2.7.7.53</ecNumber>
    </submittedName>
</protein>
<feature type="active site" description="Nucleophile" evidence="1">
    <location>
        <position position="143"/>
    </location>
</feature>
<dbReference type="SUPFAM" id="SSF54197">
    <property type="entry name" value="HIT-like"/>
    <property type="match status" value="1"/>
</dbReference>
<evidence type="ECO:0000313" key="4">
    <source>
        <dbReference type="EMBL" id="CAE07748.1"/>
    </source>
</evidence>
<evidence type="ECO:0000313" key="5">
    <source>
        <dbReference type="Proteomes" id="UP000001422"/>
    </source>
</evidence>
<dbReference type="Proteomes" id="UP000001422">
    <property type="component" value="Chromosome"/>
</dbReference>
<dbReference type="PANTHER" id="PTHR38420:SF1">
    <property type="entry name" value="PUTATIVE (AFU_ORTHOLOGUE AFUA_5G14690)-RELATED"/>
    <property type="match status" value="1"/>
</dbReference>
<evidence type="ECO:0000259" key="3">
    <source>
        <dbReference type="Pfam" id="PF19327"/>
    </source>
</evidence>
<dbReference type="eggNOG" id="COG4360">
    <property type="taxonomic scope" value="Bacteria"/>
</dbReference>
<dbReference type="InterPro" id="IPR036265">
    <property type="entry name" value="HIT-like_sf"/>
</dbReference>
<reference evidence="4 5" key="1">
    <citation type="journal article" date="2003" name="Nature">
        <title>The genome of a motile marine Synechococcus.</title>
        <authorList>
            <person name="Palenik B."/>
            <person name="Brahamsha B."/>
            <person name="Larimer F."/>
            <person name="Land M."/>
            <person name="Hauser L."/>
            <person name="Chain P."/>
            <person name="Lamerdin J."/>
            <person name="Regala W."/>
            <person name="Allen E.A."/>
            <person name="McCarren J."/>
            <person name="Paulsen I."/>
            <person name="Dufresne A."/>
            <person name="Partensky F."/>
            <person name="Webb E."/>
            <person name="Waterbury J."/>
        </authorList>
    </citation>
    <scope>NUCLEOTIDE SEQUENCE [LARGE SCALE GENOMIC DNA]</scope>
    <source>
        <strain evidence="4 5">WH8102</strain>
    </source>
</reference>
<dbReference type="Gene3D" id="3.30.428.70">
    <property type="match status" value="1"/>
</dbReference>
<dbReference type="GO" id="GO:0009117">
    <property type="term" value="P:nucleotide metabolic process"/>
    <property type="evidence" value="ECO:0007669"/>
    <property type="project" value="InterPro"/>
</dbReference>
<dbReference type="GO" id="GO:0005524">
    <property type="term" value="F:ATP binding"/>
    <property type="evidence" value="ECO:0007669"/>
    <property type="project" value="InterPro"/>
</dbReference>
<dbReference type="PIRSF" id="PIRSF000846">
    <property type="entry name" value="ATP_adenylyltr"/>
    <property type="match status" value="1"/>
</dbReference>
<organism evidence="4 5">
    <name type="scientific">Parasynechococcus marenigrum (strain WH8102)</name>
    <dbReference type="NCBI Taxonomy" id="84588"/>
    <lineage>
        <taxon>Bacteria</taxon>
        <taxon>Bacillati</taxon>
        <taxon>Cyanobacteriota</taxon>
        <taxon>Cyanophyceae</taxon>
        <taxon>Synechococcales</taxon>
        <taxon>Prochlorococcaceae</taxon>
        <taxon>Parasynechococcus</taxon>
        <taxon>Parasynechococcus marenigrum</taxon>
    </lineage>
</organism>
<dbReference type="EMBL" id="BX569692">
    <property type="protein sequence ID" value="CAE07748.1"/>
    <property type="molecule type" value="Genomic_DNA"/>
</dbReference>
<gene>
    <name evidence="4" type="ordered locus">SYNW1233</name>
</gene>
<feature type="domain" description="ATP adenylyltransferase C-terminal" evidence="2">
    <location>
        <begin position="186"/>
        <end position="278"/>
    </location>
</feature>
<dbReference type="Pfam" id="PF19327">
    <property type="entry name" value="Ap4A_phos_N"/>
    <property type="match status" value="1"/>
</dbReference>
<dbReference type="HOGENOM" id="CLU_049915_3_0_3"/>
<keyword evidence="4" id="KW-0548">Nucleotidyltransferase</keyword>
<dbReference type="InterPro" id="IPR019200">
    <property type="entry name" value="ATP_adenylylTrfase_C"/>
</dbReference>
<feature type="domain" description="Ap4A phosphorylase 1/2 N-terminal" evidence="3">
    <location>
        <begin position="6"/>
        <end position="149"/>
    </location>
</feature>
<dbReference type="InterPro" id="IPR043171">
    <property type="entry name" value="Ap4A_phos1/2-like"/>
</dbReference>
<dbReference type="GO" id="GO:0003877">
    <property type="term" value="F:ATP:ADP adenylyltransferase activity"/>
    <property type="evidence" value="ECO:0007669"/>
    <property type="project" value="UniProtKB-EC"/>
</dbReference>
<dbReference type="KEGG" id="syw:SYNW1233"/>
<dbReference type="AlphaFoldDB" id="Q7U6V3"/>
<proteinExistence type="predicted"/>
<dbReference type="STRING" id="84588.SYNW1233"/>
<dbReference type="Pfam" id="PF09830">
    <property type="entry name" value="ATP_transf"/>
    <property type="match status" value="1"/>
</dbReference>